<proteinExistence type="inferred from homology"/>
<dbReference type="InterPro" id="IPR017508">
    <property type="entry name" value="HipA_N1"/>
</dbReference>
<evidence type="ECO:0000259" key="5">
    <source>
        <dbReference type="Pfam" id="PF13657"/>
    </source>
</evidence>
<evidence type="ECO:0000256" key="1">
    <source>
        <dbReference type="ARBA" id="ARBA00010164"/>
    </source>
</evidence>
<dbReference type="GO" id="GO:0005829">
    <property type="term" value="C:cytosol"/>
    <property type="evidence" value="ECO:0007669"/>
    <property type="project" value="TreeGrafter"/>
</dbReference>
<evidence type="ECO:0000259" key="4">
    <source>
        <dbReference type="Pfam" id="PF07804"/>
    </source>
</evidence>
<dbReference type="Gene3D" id="1.10.1070.20">
    <property type="match status" value="1"/>
</dbReference>
<reference evidence="6 7" key="1">
    <citation type="submission" date="2017-02" db="EMBL/GenBank/DDBJ databases">
        <authorList>
            <person name="Peterson S.W."/>
        </authorList>
    </citation>
    <scope>NUCLEOTIDE SEQUENCE [LARGE SCALE GENOMIC DNA]</scope>
    <source>
        <strain evidence="6 7">ATCC 17233</strain>
    </source>
</reference>
<dbReference type="Pfam" id="PF07804">
    <property type="entry name" value="HipA_C"/>
    <property type="match status" value="1"/>
</dbReference>
<dbReference type="GO" id="GO:0004674">
    <property type="term" value="F:protein serine/threonine kinase activity"/>
    <property type="evidence" value="ECO:0007669"/>
    <property type="project" value="TreeGrafter"/>
</dbReference>
<name>A0A1T4PAB7_9FIRM</name>
<feature type="domain" description="HipA-like C-terminal" evidence="4">
    <location>
        <begin position="167"/>
        <end position="401"/>
    </location>
</feature>
<sequence length="432" mass="48353">MNHTAEVFLWGTRIGIIHQEPGSPYAAFEYDNGFVNSGIELSPIRMPLGRNIYEFPSLVGEPFYGMPGLVADSLPDRFGNAVIERWLSNQGKSLSDFTAIDRLCYTGKRGMGALEYVPASVDIGDVDDDINVREMVRFASDILAGRESVVLNANDKLAYSQLVQVGSSAGGARAKALIAWNEETNEIRSGQIKLGPGYDYWIIKFDHVSKNGDHGLEDKPEYTLIEYAYYLMAVSAGVVMNPCRIYESDGDHHFMTKRFDRENGKKLHMQSLGALAHISYQEPGACGYELASAYMKELGLYHKEIEQFYRRMVFNCLAVNQDDHVKNISFVMDKSGKWQLSPAYDITFSYNPDNKWLRAHQMTVNGKQTEIGLSDLIEAGSRMGIKERRCKDMISEVKTAVDKFGSFAEKVGIKEKTAGYIKSVIDANSVDI</sequence>
<dbReference type="Pfam" id="PF13657">
    <property type="entry name" value="Couple_hipA"/>
    <property type="match status" value="1"/>
</dbReference>
<protein>
    <submittedName>
        <fullName evidence="6">Serine/threonine-protein kinase HipA</fullName>
    </submittedName>
</protein>
<keyword evidence="2" id="KW-0808">Transferase</keyword>
<comment type="similarity">
    <text evidence="1">Belongs to the HipA Ser/Thr kinase family.</text>
</comment>
<gene>
    <name evidence="6" type="ORF">SAMN02745110_01889</name>
</gene>
<dbReference type="EMBL" id="FUXA01000011">
    <property type="protein sequence ID" value="SJZ88277.1"/>
    <property type="molecule type" value="Genomic_DNA"/>
</dbReference>
<evidence type="ECO:0000256" key="2">
    <source>
        <dbReference type="ARBA" id="ARBA00022679"/>
    </source>
</evidence>
<dbReference type="InterPro" id="IPR052028">
    <property type="entry name" value="HipA_Ser/Thr_kinase"/>
</dbReference>
<dbReference type="RefSeq" id="WP_078787709.1">
    <property type="nucleotide sequence ID" value="NZ_FMTO01000010.1"/>
</dbReference>
<keyword evidence="3 6" id="KW-0418">Kinase</keyword>
<accession>A0A1T4PAB7</accession>
<dbReference type="InterPro" id="IPR012893">
    <property type="entry name" value="HipA-like_C"/>
</dbReference>
<organism evidence="6 7">
    <name type="scientific">Eubacterium ruminantium</name>
    <dbReference type="NCBI Taxonomy" id="42322"/>
    <lineage>
        <taxon>Bacteria</taxon>
        <taxon>Bacillati</taxon>
        <taxon>Bacillota</taxon>
        <taxon>Clostridia</taxon>
        <taxon>Eubacteriales</taxon>
        <taxon>Eubacteriaceae</taxon>
        <taxon>Eubacterium</taxon>
    </lineage>
</organism>
<evidence type="ECO:0000256" key="3">
    <source>
        <dbReference type="ARBA" id="ARBA00022777"/>
    </source>
</evidence>
<dbReference type="PANTHER" id="PTHR37419">
    <property type="entry name" value="SERINE/THREONINE-PROTEIN KINASE TOXIN HIPA"/>
    <property type="match status" value="1"/>
</dbReference>
<dbReference type="OrthoDB" id="9805913at2"/>
<dbReference type="AlphaFoldDB" id="A0A1T4PAB7"/>
<dbReference type="Proteomes" id="UP000189857">
    <property type="component" value="Unassembled WGS sequence"/>
</dbReference>
<feature type="domain" description="HipA N-terminal subdomain 1" evidence="5">
    <location>
        <begin position="6"/>
        <end position="116"/>
    </location>
</feature>
<evidence type="ECO:0000313" key="7">
    <source>
        <dbReference type="Proteomes" id="UP000189857"/>
    </source>
</evidence>
<keyword evidence="7" id="KW-1185">Reference proteome</keyword>
<dbReference type="PANTHER" id="PTHR37419:SF8">
    <property type="entry name" value="TOXIN YJJJ"/>
    <property type="match status" value="1"/>
</dbReference>
<evidence type="ECO:0000313" key="6">
    <source>
        <dbReference type="EMBL" id="SJZ88277.1"/>
    </source>
</evidence>